<evidence type="ECO:0000259" key="2">
    <source>
        <dbReference type="Pfam" id="PF00535"/>
    </source>
</evidence>
<keyword evidence="3" id="KW-0808">Transferase</keyword>
<protein>
    <submittedName>
        <fullName evidence="3">Glycosyltransferase involved in cell wall bisynthesis</fullName>
    </submittedName>
</protein>
<dbReference type="Gene3D" id="3.90.550.10">
    <property type="entry name" value="Spore Coat Polysaccharide Biosynthesis Protein SpsA, Chain A"/>
    <property type="match status" value="1"/>
</dbReference>
<dbReference type="GO" id="GO:0016740">
    <property type="term" value="F:transferase activity"/>
    <property type="evidence" value="ECO:0007669"/>
    <property type="project" value="UniProtKB-KW"/>
</dbReference>
<dbReference type="AlphaFoldDB" id="A0A1H2XRR4"/>
<dbReference type="Proteomes" id="UP000198500">
    <property type="component" value="Unassembled WGS sequence"/>
</dbReference>
<evidence type="ECO:0000256" key="1">
    <source>
        <dbReference type="ARBA" id="ARBA00038494"/>
    </source>
</evidence>
<dbReference type="STRING" id="574349.SAMN05443545_103272"/>
<dbReference type="EMBL" id="FNNI01000003">
    <property type="protein sequence ID" value="SDW95496.1"/>
    <property type="molecule type" value="Genomic_DNA"/>
</dbReference>
<organism evidence="3 4">
    <name type="scientific">Aidingimonas halophila</name>
    <dbReference type="NCBI Taxonomy" id="574349"/>
    <lineage>
        <taxon>Bacteria</taxon>
        <taxon>Pseudomonadati</taxon>
        <taxon>Pseudomonadota</taxon>
        <taxon>Gammaproteobacteria</taxon>
        <taxon>Oceanospirillales</taxon>
        <taxon>Halomonadaceae</taxon>
        <taxon>Aidingimonas</taxon>
    </lineage>
</organism>
<dbReference type="SUPFAM" id="SSF53448">
    <property type="entry name" value="Nucleotide-diphospho-sugar transferases"/>
    <property type="match status" value="1"/>
</dbReference>
<dbReference type="InterPro" id="IPR029044">
    <property type="entry name" value="Nucleotide-diphossugar_trans"/>
</dbReference>
<dbReference type="Pfam" id="PF00535">
    <property type="entry name" value="Glycos_transf_2"/>
    <property type="match status" value="1"/>
</dbReference>
<evidence type="ECO:0000313" key="3">
    <source>
        <dbReference type="EMBL" id="SDW95496.1"/>
    </source>
</evidence>
<dbReference type="PANTHER" id="PTHR43630">
    <property type="entry name" value="POLY-BETA-1,6-N-ACETYL-D-GLUCOSAMINE SYNTHASE"/>
    <property type="match status" value="1"/>
</dbReference>
<accession>A0A1H2XRR4</accession>
<name>A0A1H2XRR4_9GAMM</name>
<reference evidence="3 4" key="1">
    <citation type="submission" date="2016-10" db="EMBL/GenBank/DDBJ databases">
        <authorList>
            <person name="de Groot N.N."/>
        </authorList>
    </citation>
    <scope>NUCLEOTIDE SEQUENCE [LARGE SCALE GENOMIC DNA]</scope>
    <source>
        <strain evidence="3 4">DSM 19219</strain>
    </source>
</reference>
<gene>
    <name evidence="3" type="ORF">SAMN05443545_103272</name>
</gene>
<sequence length="262" mass="29549">MVNITGVVITLNEADNIMACLQSLSHVCDELIVVDSGSNDETCKLAERAGARVIRQPYLGDGPQKNVGPTHATHRWILSLDADERLTEEAIHCITALDLSTTTHDGFALRRRNYLGSRWIKACGWYPDYCIRLFDRDRTGFSDSQQHASVQARHPARLDADLQHFSFADLGELFTKASGRFSKRAAKIMYRRGKRANGWSPFLHGSSAFLRKFVFQKGFTAGLDGLSVSLSAAVNSYLKYAKLLEFQRDSRIRDNEDFDKIW</sequence>
<feature type="domain" description="Glycosyltransferase 2-like" evidence="2">
    <location>
        <begin position="7"/>
        <end position="92"/>
    </location>
</feature>
<dbReference type="InterPro" id="IPR001173">
    <property type="entry name" value="Glyco_trans_2-like"/>
</dbReference>
<dbReference type="RefSeq" id="WP_092568847.1">
    <property type="nucleotide sequence ID" value="NZ_BMXH01000004.1"/>
</dbReference>
<dbReference type="PANTHER" id="PTHR43630:SF2">
    <property type="entry name" value="GLYCOSYLTRANSFERASE"/>
    <property type="match status" value="1"/>
</dbReference>
<comment type="similarity">
    <text evidence="1">Belongs to the glycosyltransferase 2 family. WaaE/KdtX subfamily.</text>
</comment>
<evidence type="ECO:0000313" key="4">
    <source>
        <dbReference type="Proteomes" id="UP000198500"/>
    </source>
</evidence>
<dbReference type="OrthoDB" id="9815923at2"/>
<dbReference type="CDD" id="cd02511">
    <property type="entry name" value="Beta4Glucosyltransferase"/>
    <property type="match status" value="1"/>
</dbReference>
<proteinExistence type="inferred from homology"/>
<keyword evidence="4" id="KW-1185">Reference proteome</keyword>